<proteinExistence type="predicted"/>
<protein>
    <submittedName>
        <fullName evidence="2">DNA-binding transcriptional regulator YiaG</fullName>
    </submittedName>
</protein>
<organism evidence="2 3">
    <name type="scientific">Caulobacter rhizosphaerae</name>
    <dbReference type="NCBI Taxonomy" id="2010972"/>
    <lineage>
        <taxon>Bacteria</taxon>
        <taxon>Pseudomonadati</taxon>
        <taxon>Pseudomonadota</taxon>
        <taxon>Alphaproteobacteria</taxon>
        <taxon>Caulobacterales</taxon>
        <taxon>Caulobacteraceae</taxon>
        <taxon>Caulobacter</taxon>
    </lineage>
</organism>
<dbReference type="RefSeq" id="WP_056761521.1">
    <property type="nucleotide sequence ID" value="NZ_BMLD01000013.1"/>
</dbReference>
<dbReference type="GO" id="GO:0003677">
    <property type="term" value="F:DNA binding"/>
    <property type="evidence" value="ECO:0007669"/>
    <property type="project" value="UniProtKB-KW"/>
</dbReference>
<sequence>MTRSQITADMAVDDQADPGQVRSARALVQGVRWRSGLSQGEFARAFGIPPAQLAALELGQTRPDAALTAYLRVIDHAPDMVREALERF</sequence>
<evidence type="ECO:0000313" key="3">
    <source>
        <dbReference type="Proteomes" id="UP001262754"/>
    </source>
</evidence>
<dbReference type="InterPro" id="IPR001387">
    <property type="entry name" value="Cro/C1-type_HTH"/>
</dbReference>
<dbReference type="CDD" id="cd00093">
    <property type="entry name" value="HTH_XRE"/>
    <property type="match status" value="1"/>
</dbReference>
<evidence type="ECO:0000259" key="1">
    <source>
        <dbReference type="Pfam" id="PF01381"/>
    </source>
</evidence>
<dbReference type="SUPFAM" id="SSF47413">
    <property type="entry name" value="lambda repressor-like DNA-binding domains"/>
    <property type="match status" value="1"/>
</dbReference>
<evidence type="ECO:0000313" key="2">
    <source>
        <dbReference type="EMBL" id="MDR6531393.1"/>
    </source>
</evidence>
<dbReference type="Proteomes" id="UP001262754">
    <property type="component" value="Unassembled WGS sequence"/>
</dbReference>
<accession>A0ABU1MYX6</accession>
<dbReference type="Pfam" id="PF01381">
    <property type="entry name" value="HTH_3"/>
    <property type="match status" value="1"/>
</dbReference>
<dbReference type="InterPro" id="IPR010982">
    <property type="entry name" value="Lambda_DNA-bd_dom_sf"/>
</dbReference>
<feature type="domain" description="HTH cro/C1-type" evidence="1">
    <location>
        <begin position="35"/>
        <end position="65"/>
    </location>
</feature>
<keyword evidence="3" id="KW-1185">Reference proteome</keyword>
<name>A0ABU1MYX6_9CAUL</name>
<dbReference type="Gene3D" id="1.10.260.40">
    <property type="entry name" value="lambda repressor-like DNA-binding domains"/>
    <property type="match status" value="1"/>
</dbReference>
<dbReference type="EMBL" id="JAVDRL010000006">
    <property type="protein sequence ID" value="MDR6531393.1"/>
    <property type="molecule type" value="Genomic_DNA"/>
</dbReference>
<gene>
    <name evidence="2" type="ORF">J2800_002140</name>
</gene>
<keyword evidence="2" id="KW-0238">DNA-binding</keyword>
<reference evidence="2 3" key="1">
    <citation type="submission" date="2023-07" db="EMBL/GenBank/DDBJ databases">
        <title>Sorghum-associated microbial communities from plants grown in Nebraska, USA.</title>
        <authorList>
            <person name="Schachtman D."/>
        </authorList>
    </citation>
    <scope>NUCLEOTIDE SEQUENCE [LARGE SCALE GENOMIC DNA]</scope>
    <source>
        <strain evidence="2 3">DS2154</strain>
    </source>
</reference>
<comment type="caution">
    <text evidence="2">The sequence shown here is derived from an EMBL/GenBank/DDBJ whole genome shotgun (WGS) entry which is preliminary data.</text>
</comment>